<dbReference type="PANTHER" id="PTHR34069">
    <property type="entry name" value="3-OXOACYL-[ACYL-CARRIER-PROTEIN] SYNTHASE 3"/>
    <property type="match status" value="1"/>
</dbReference>
<protein>
    <submittedName>
        <fullName evidence="4">3-oxoacyl-ACP synthase</fullName>
    </submittedName>
</protein>
<keyword evidence="1" id="KW-0808">Transferase</keyword>
<accession>A0A9D2Q5V1</accession>
<evidence type="ECO:0000313" key="5">
    <source>
        <dbReference type="Proteomes" id="UP000823918"/>
    </source>
</evidence>
<dbReference type="GO" id="GO:0016746">
    <property type="term" value="F:acyltransferase activity"/>
    <property type="evidence" value="ECO:0007669"/>
    <property type="project" value="UniProtKB-KW"/>
</dbReference>
<dbReference type="GO" id="GO:0044550">
    <property type="term" value="P:secondary metabolite biosynthetic process"/>
    <property type="evidence" value="ECO:0007669"/>
    <property type="project" value="TreeGrafter"/>
</dbReference>
<dbReference type="Pfam" id="PF08541">
    <property type="entry name" value="ACP_syn_III_C"/>
    <property type="match status" value="1"/>
</dbReference>
<gene>
    <name evidence="4" type="ORF">H9698_06810</name>
</gene>
<sequence>FLKEILEKEGMNLDEIRWVIPHQSNLKIMEAIASRVHLPKEKIYTNIQNVGNTFCASIPIALDEIEKKKMWNKGDKIILLGYGGGLNTGCILMER</sequence>
<dbReference type="Proteomes" id="UP000823918">
    <property type="component" value="Unassembled WGS sequence"/>
</dbReference>
<dbReference type="InterPro" id="IPR013747">
    <property type="entry name" value="ACP_syn_III_C"/>
</dbReference>
<organism evidence="4 5">
    <name type="scientific">Candidatus Ruthenibacterium merdavium</name>
    <dbReference type="NCBI Taxonomy" id="2838752"/>
    <lineage>
        <taxon>Bacteria</taxon>
        <taxon>Bacillati</taxon>
        <taxon>Bacillota</taxon>
        <taxon>Clostridia</taxon>
        <taxon>Eubacteriales</taxon>
        <taxon>Oscillospiraceae</taxon>
        <taxon>Ruthenibacterium</taxon>
    </lineage>
</organism>
<dbReference type="SUPFAM" id="SSF53901">
    <property type="entry name" value="Thiolase-like"/>
    <property type="match status" value="1"/>
</dbReference>
<proteinExistence type="predicted"/>
<dbReference type="PANTHER" id="PTHR34069:SF2">
    <property type="entry name" value="BETA-KETOACYL-[ACYL-CARRIER-PROTEIN] SYNTHASE III"/>
    <property type="match status" value="1"/>
</dbReference>
<evidence type="ECO:0000259" key="3">
    <source>
        <dbReference type="Pfam" id="PF08541"/>
    </source>
</evidence>
<comment type="caution">
    <text evidence="4">The sequence shown here is derived from an EMBL/GenBank/DDBJ whole genome shotgun (WGS) entry which is preliminary data.</text>
</comment>
<keyword evidence="2" id="KW-0012">Acyltransferase</keyword>
<reference evidence="4" key="1">
    <citation type="journal article" date="2021" name="PeerJ">
        <title>Extensive microbial diversity within the chicken gut microbiome revealed by metagenomics and culture.</title>
        <authorList>
            <person name="Gilroy R."/>
            <person name="Ravi A."/>
            <person name="Getino M."/>
            <person name="Pursley I."/>
            <person name="Horton D.L."/>
            <person name="Alikhan N.F."/>
            <person name="Baker D."/>
            <person name="Gharbi K."/>
            <person name="Hall N."/>
            <person name="Watson M."/>
            <person name="Adriaenssens E.M."/>
            <person name="Foster-Nyarko E."/>
            <person name="Jarju S."/>
            <person name="Secka A."/>
            <person name="Antonio M."/>
            <person name="Oren A."/>
            <person name="Chaudhuri R.R."/>
            <person name="La Ragione R."/>
            <person name="Hildebrand F."/>
            <person name="Pallen M.J."/>
        </authorList>
    </citation>
    <scope>NUCLEOTIDE SEQUENCE</scope>
    <source>
        <strain evidence="4">5933</strain>
    </source>
</reference>
<name>A0A9D2Q5V1_9FIRM</name>
<evidence type="ECO:0000313" key="4">
    <source>
        <dbReference type="EMBL" id="HJC72488.1"/>
    </source>
</evidence>
<evidence type="ECO:0000256" key="1">
    <source>
        <dbReference type="ARBA" id="ARBA00022679"/>
    </source>
</evidence>
<reference evidence="4" key="2">
    <citation type="submission" date="2021-04" db="EMBL/GenBank/DDBJ databases">
        <authorList>
            <person name="Gilroy R."/>
        </authorList>
    </citation>
    <scope>NUCLEOTIDE SEQUENCE</scope>
    <source>
        <strain evidence="4">5933</strain>
    </source>
</reference>
<feature type="non-terminal residue" evidence="4">
    <location>
        <position position="1"/>
    </location>
</feature>
<dbReference type="Gene3D" id="3.40.47.10">
    <property type="match status" value="1"/>
</dbReference>
<dbReference type="EMBL" id="DWWA01000032">
    <property type="protein sequence ID" value="HJC72488.1"/>
    <property type="molecule type" value="Genomic_DNA"/>
</dbReference>
<dbReference type="InterPro" id="IPR016039">
    <property type="entry name" value="Thiolase-like"/>
</dbReference>
<feature type="domain" description="Beta-ketoacyl-[acyl-carrier-protein] synthase III C-terminal" evidence="3">
    <location>
        <begin position="6"/>
        <end position="94"/>
    </location>
</feature>
<dbReference type="AlphaFoldDB" id="A0A9D2Q5V1"/>
<evidence type="ECO:0000256" key="2">
    <source>
        <dbReference type="ARBA" id="ARBA00023315"/>
    </source>
</evidence>